<protein>
    <recommendedName>
        <fullName evidence="3">CAP-Gly domain-containing protein</fullName>
    </recommendedName>
</protein>
<name>A0ABR2JLB4_9EUKA</name>
<dbReference type="EMBL" id="JAPFFF010000011">
    <property type="protein sequence ID" value="KAK8878619.1"/>
    <property type="molecule type" value="Genomic_DNA"/>
</dbReference>
<dbReference type="SMART" id="SM01052">
    <property type="entry name" value="CAP_GLY"/>
    <property type="match status" value="1"/>
</dbReference>
<dbReference type="InterPro" id="IPR000938">
    <property type="entry name" value="CAP-Gly_domain"/>
</dbReference>
<dbReference type="Proteomes" id="UP001470230">
    <property type="component" value="Unassembled WGS sequence"/>
</dbReference>
<gene>
    <name evidence="4" type="ORF">M9Y10_005399</name>
</gene>
<proteinExistence type="predicted"/>
<comment type="caution">
    <text evidence="4">The sequence shown here is derived from an EMBL/GenBank/DDBJ whole genome shotgun (WGS) entry which is preliminary data.</text>
</comment>
<dbReference type="PROSITE" id="PS50245">
    <property type="entry name" value="CAP_GLY_2"/>
    <property type="match status" value="1"/>
</dbReference>
<evidence type="ECO:0000256" key="2">
    <source>
        <dbReference type="SAM" id="MobiDB-lite"/>
    </source>
</evidence>
<feature type="coiled-coil region" evidence="1">
    <location>
        <begin position="446"/>
        <end position="520"/>
    </location>
</feature>
<accession>A0ABR2JLB4</accession>
<keyword evidence="1" id="KW-0175">Coiled coil</keyword>
<feature type="compositionally biased region" description="Low complexity" evidence="2">
    <location>
        <begin position="222"/>
        <end position="247"/>
    </location>
</feature>
<dbReference type="InterPro" id="IPR036859">
    <property type="entry name" value="CAP-Gly_dom_sf"/>
</dbReference>
<reference evidence="4 5" key="1">
    <citation type="submission" date="2024-04" db="EMBL/GenBank/DDBJ databases">
        <title>Tritrichomonas musculus Genome.</title>
        <authorList>
            <person name="Alves-Ferreira E."/>
            <person name="Grigg M."/>
            <person name="Lorenzi H."/>
            <person name="Galac M."/>
        </authorList>
    </citation>
    <scope>NUCLEOTIDE SEQUENCE [LARGE SCALE GENOMIC DNA]</scope>
    <source>
        <strain evidence="4 5">EAF2021</strain>
    </source>
</reference>
<keyword evidence="5" id="KW-1185">Reference proteome</keyword>
<dbReference type="Pfam" id="PF01302">
    <property type="entry name" value="CAP_GLY"/>
    <property type="match status" value="1"/>
</dbReference>
<feature type="region of interest" description="Disordered" evidence="2">
    <location>
        <begin position="143"/>
        <end position="357"/>
    </location>
</feature>
<feature type="coiled-coil region" evidence="1">
    <location>
        <begin position="854"/>
        <end position="916"/>
    </location>
</feature>
<organism evidence="4 5">
    <name type="scientific">Tritrichomonas musculus</name>
    <dbReference type="NCBI Taxonomy" id="1915356"/>
    <lineage>
        <taxon>Eukaryota</taxon>
        <taxon>Metamonada</taxon>
        <taxon>Parabasalia</taxon>
        <taxon>Tritrichomonadida</taxon>
        <taxon>Tritrichomonadidae</taxon>
        <taxon>Tritrichomonas</taxon>
    </lineage>
</organism>
<feature type="compositionally biased region" description="Polar residues" evidence="2">
    <location>
        <begin position="79"/>
        <end position="98"/>
    </location>
</feature>
<feature type="region of interest" description="Disordered" evidence="2">
    <location>
        <begin position="408"/>
        <end position="432"/>
    </location>
</feature>
<feature type="compositionally biased region" description="Polar residues" evidence="2">
    <location>
        <begin position="291"/>
        <end position="313"/>
    </location>
</feature>
<feature type="domain" description="CAP-Gly" evidence="3">
    <location>
        <begin position="20"/>
        <end position="62"/>
    </location>
</feature>
<feature type="region of interest" description="Disordered" evidence="2">
    <location>
        <begin position="74"/>
        <end position="98"/>
    </location>
</feature>
<evidence type="ECO:0000313" key="4">
    <source>
        <dbReference type="EMBL" id="KAK8878619.1"/>
    </source>
</evidence>
<feature type="compositionally biased region" description="Low complexity" evidence="2">
    <location>
        <begin position="173"/>
        <end position="190"/>
    </location>
</feature>
<evidence type="ECO:0000313" key="5">
    <source>
        <dbReference type="Proteomes" id="UP001470230"/>
    </source>
</evidence>
<dbReference type="PROSITE" id="PS00845">
    <property type="entry name" value="CAP_GLY_1"/>
    <property type="match status" value="1"/>
</dbReference>
<dbReference type="Gene3D" id="2.30.30.190">
    <property type="entry name" value="CAP Gly-rich-like domain"/>
    <property type="match status" value="1"/>
</dbReference>
<sequence>MNVGDKISIKGLIGIVRYVGEYHEKPGIFVGVELEKPKGKNNGTIKGKKYFECPENCGLFVDLNTAKSIMKIVTDDGDGSQSPRIDLKSASQNQQISKSVDTVNAQNKGQLNSILKNQQQPKGSNQSVKPPVEVHSARDLAVTFSKPRGKSINVGNSSSHLVPEATPAPSAEKATTAQSSVTSTAKTSSQPNSIPGKPIPPKRASMGPPQVNNGPPPVASGAQSARAPPATAAKSNSSHAASKNNSAPVTADPSKSSLTQTSAKAESQTSLSNAKSDSSGKVQSARAPSNPLLQNQHQIPQSAREPQTKQISNPQKPIDQQQQQQQQQQKQQQQQQQQQQSQPSHPQDSPKSPKPAIPLLSIPQIQIDEPPIIASQSSVSFDEIKNRIPDSAASAIVSVNRERQSILSQGQSTEFQATSASAEQSSTETSPRVAKPIITPEIQAKIKELNSKYEGYIKQRKIIKQKLFDIATSYKKKKEEQEKSLRKFAEEALNKKAELQINLETEINDLETQILECLERTHRYLEIADEQRANKVIELLRKINEEHVNFESDLDIFINAQRINVNKATQSVHILNDRLKKVLINRQVNEKLINKKKSIMDEKEKELADKRPRWQEVTKLRTTFSELSEKVNHAKKISLYKNAEREGMRRFYQMFSDVPLLNSLYLILCIEKKTNNNEIRHICELTKFVLSGFIAPTAKGIDLFNALSDVDSAIEKDEEPQSLDVELALEEISSVRLDSALTSFKLLAGAENIKDEKLKNQVIELASEIKASPIIHPALLENDKKEDFAEIAKNLLFEIQKAEDDEDEEEINLDQFKGQLEKFNVPEIDIIKGYTDFILPQQTVQDKDKVSPEIAKKRQERKDIESKSKFLEDEIVKEKAKFEALRDELNEPMSLYMELANQLEITKKKLAKYYNQ</sequence>
<feature type="compositionally biased region" description="Polar residues" evidence="2">
    <location>
        <begin position="253"/>
        <end position="282"/>
    </location>
</feature>
<evidence type="ECO:0000259" key="3">
    <source>
        <dbReference type="PROSITE" id="PS50245"/>
    </source>
</evidence>
<feature type="compositionally biased region" description="Low complexity" evidence="2">
    <location>
        <begin position="416"/>
        <end position="430"/>
    </location>
</feature>
<evidence type="ECO:0000256" key="1">
    <source>
        <dbReference type="SAM" id="Coils"/>
    </source>
</evidence>
<dbReference type="SUPFAM" id="SSF74924">
    <property type="entry name" value="Cap-Gly domain"/>
    <property type="match status" value="1"/>
</dbReference>
<feature type="coiled-coil region" evidence="1">
    <location>
        <begin position="792"/>
        <end position="819"/>
    </location>
</feature>
<feature type="compositionally biased region" description="Low complexity" evidence="2">
    <location>
        <begin position="314"/>
        <end position="350"/>
    </location>
</feature>